<feature type="compositionally biased region" description="Low complexity" evidence="1">
    <location>
        <begin position="107"/>
        <end position="117"/>
    </location>
</feature>
<dbReference type="Gene3D" id="3.90.228.10">
    <property type="match status" value="1"/>
</dbReference>
<reference evidence="4" key="2">
    <citation type="submission" date="2015-01" db="EMBL/GenBank/DDBJ databases">
        <title>Evolutionary Origins and Diversification of the Mycorrhizal Mutualists.</title>
        <authorList>
            <consortium name="DOE Joint Genome Institute"/>
            <consortium name="Mycorrhizal Genomics Consortium"/>
            <person name="Kohler A."/>
            <person name="Kuo A."/>
            <person name="Nagy L.G."/>
            <person name="Floudas D."/>
            <person name="Copeland A."/>
            <person name="Barry K.W."/>
            <person name="Cichocki N."/>
            <person name="Veneault-Fourrey C."/>
            <person name="LaButti K."/>
            <person name="Lindquist E.A."/>
            <person name="Lipzen A."/>
            <person name="Lundell T."/>
            <person name="Morin E."/>
            <person name="Murat C."/>
            <person name="Riley R."/>
            <person name="Ohm R."/>
            <person name="Sun H."/>
            <person name="Tunlid A."/>
            <person name="Henrissat B."/>
            <person name="Grigoriev I.V."/>
            <person name="Hibbett D.S."/>
            <person name="Martin F."/>
        </authorList>
    </citation>
    <scope>NUCLEOTIDE SEQUENCE [LARGE SCALE GENOMIC DNA]</scope>
    <source>
        <strain evidence="4">MUT 4182</strain>
    </source>
</reference>
<accession>A0A0C3Q9T6</accession>
<reference evidence="3 4" key="1">
    <citation type="submission" date="2014-04" db="EMBL/GenBank/DDBJ databases">
        <authorList>
            <consortium name="DOE Joint Genome Institute"/>
            <person name="Kuo A."/>
            <person name="Girlanda M."/>
            <person name="Perotto S."/>
            <person name="Kohler A."/>
            <person name="Nagy L.G."/>
            <person name="Floudas D."/>
            <person name="Copeland A."/>
            <person name="Barry K.W."/>
            <person name="Cichocki N."/>
            <person name="Veneault-Fourrey C."/>
            <person name="LaButti K."/>
            <person name="Lindquist E.A."/>
            <person name="Lipzen A."/>
            <person name="Lundell T."/>
            <person name="Morin E."/>
            <person name="Murat C."/>
            <person name="Sun H."/>
            <person name="Tunlid A."/>
            <person name="Henrissat B."/>
            <person name="Grigoriev I.V."/>
            <person name="Hibbett D.S."/>
            <person name="Martin F."/>
            <person name="Nordberg H.P."/>
            <person name="Cantor M.N."/>
            <person name="Hua S.X."/>
        </authorList>
    </citation>
    <scope>NUCLEOTIDE SEQUENCE [LARGE SCALE GENOMIC DNA]</scope>
    <source>
        <strain evidence="3 4">MUT 4182</strain>
    </source>
</reference>
<feature type="domain" description="PARP catalytic" evidence="2">
    <location>
        <begin position="195"/>
        <end position="369"/>
    </location>
</feature>
<dbReference type="PANTHER" id="PTHR31681">
    <property type="entry name" value="C2H2-LIKE ZINC FINGER PROTEIN"/>
    <property type="match status" value="1"/>
</dbReference>
<gene>
    <name evidence="3" type="ORF">M407DRAFT_29576</name>
</gene>
<protein>
    <recommendedName>
        <fullName evidence="2">PARP catalytic domain-containing protein</fullName>
    </recommendedName>
</protein>
<dbReference type="OrthoDB" id="9514740at2759"/>
<dbReference type="GO" id="GO:0003950">
    <property type="term" value="F:NAD+ poly-ADP-ribosyltransferase activity"/>
    <property type="evidence" value="ECO:0007669"/>
    <property type="project" value="InterPro"/>
</dbReference>
<evidence type="ECO:0000256" key="1">
    <source>
        <dbReference type="SAM" id="MobiDB-lite"/>
    </source>
</evidence>
<dbReference type="Pfam" id="PF00644">
    <property type="entry name" value="PARP"/>
    <property type="match status" value="1"/>
</dbReference>
<keyword evidence="4" id="KW-1185">Reference proteome</keyword>
<dbReference type="EMBL" id="KN823161">
    <property type="protein sequence ID" value="KIO20779.1"/>
    <property type="molecule type" value="Genomic_DNA"/>
</dbReference>
<evidence type="ECO:0000313" key="4">
    <source>
        <dbReference type="Proteomes" id="UP000054248"/>
    </source>
</evidence>
<dbReference type="Proteomes" id="UP000054248">
    <property type="component" value="Unassembled WGS sequence"/>
</dbReference>
<dbReference type="AlphaFoldDB" id="A0A0C3Q9T6"/>
<dbReference type="STRING" id="1051891.A0A0C3Q9T6"/>
<dbReference type="SUPFAM" id="SSF56399">
    <property type="entry name" value="ADP-ribosylation"/>
    <property type="match status" value="1"/>
</dbReference>
<organism evidence="3 4">
    <name type="scientific">Tulasnella calospora MUT 4182</name>
    <dbReference type="NCBI Taxonomy" id="1051891"/>
    <lineage>
        <taxon>Eukaryota</taxon>
        <taxon>Fungi</taxon>
        <taxon>Dikarya</taxon>
        <taxon>Basidiomycota</taxon>
        <taxon>Agaricomycotina</taxon>
        <taxon>Agaricomycetes</taxon>
        <taxon>Cantharellales</taxon>
        <taxon>Tulasnellaceae</taxon>
        <taxon>Tulasnella</taxon>
    </lineage>
</organism>
<proteinExistence type="predicted"/>
<dbReference type="Gene3D" id="6.20.320.10">
    <property type="match status" value="1"/>
</dbReference>
<feature type="region of interest" description="Disordered" evidence="1">
    <location>
        <begin position="104"/>
        <end position="145"/>
    </location>
</feature>
<evidence type="ECO:0000259" key="2">
    <source>
        <dbReference type="Pfam" id="PF00644"/>
    </source>
</evidence>
<dbReference type="InterPro" id="IPR012317">
    <property type="entry name" value="Poly(ADP-ribose)pol_cat_dom"/>
</dbReference>
<dbReference type="HOGENOM" id="CLU_039434_0_0_1"/>
<dbReference type="PANTHER" id="PTHR31681:SF3">
    <property type="entry name" value="OS04G0690100 PROTEIN"/>
    <property type="match status" value="1"/>
</dbReference>
<name>A0A0C3Q9T6_9AGAM</name>
<sequence>MASRKPVIRWCKQCRKVPAYGTYDYCSRGCATAAAGANIGRDSSFSPAGFISNVWETIKSAEVVWPEDSPSTAYSVTCKNCRSHPSTPGFEFCSRKCGQEYARAHRSAPSSPMSNRPSRSHSSRMSSDSIPAGFTRSPIPPVDPKSSAARSAAECLMCRTVPKMSGSQFCSDGCKKNAHKEAPLLLEVYSWDPKFYDIANQFATTWKEESRPPPVIRIYKIVNSKKVEDAYEDYKKAVEKQGKFSARGKAPGNENRRWHGTERKCNIGDSPENLTPCNSSQCFVCCILRMSYDVKLSTTGWFGKGIYTTATSSGSNEYVGRSPPGSNCRAMFLNRVVVGNAYILNKQQESLKGPPKGFDSVIANADQSQGLAYDELVVYKNEAIRASWLVIYG</sequence>
<evidence type="ECO:0000313" key="3">
    <source>
        <dbReference type="EMBL" id="KIO20779.1"/>
    </source>
</evidence>